<protein>
    <submittedName>
        <fullName evidence="1">Uncharacterized protein</fullName>
    </submittedName>
</protein>
<keyword evidence="2" id="KW-1185">Reference proteome</keyword>
<dbReference type="AlphaFoldDB" id="A0A498KEW1"/>
<proteinExistence type="predicted"/>
<feature type="non-terminal residue" evidence="1">
    <location>
        <position position="1"/>
    </location>
</feature>
<gene>
    <name evidence="1" type="ORF">DVH24_038356</name>
</gene>
<evidence type="ECO:0000313" key="1">
    <source>
        <dbReference type="EMBL" id="RXI04082.1"/>
    </source>
</evidence>
<accession>A0A498KEW1</accession>
<sequence length="233" mass="27266">WVFSLFYIDKCAYSSTPEVFDVNLQILRKKGGGLIDKFLEDLPKENYSDAFFLGARGACVHDLEFSVGMKSWLWNNIMSRLCSVLIDFFFGKYSEMWSNVAESFDSWIRKERLLPIFQLVESIRVKLMVMNVERRIAAEKWNSYAPKWKTSWISYWRWEDIGTLAGQASLYLKYVVMTRLKVSLAHTQLQLSCTTMAILVITLKTAQLSYTFERQHIFKIFSISQKPIYHGTI</sequence>
<organism evidence="1 2">
    <name type="scientific">Malus domestica</name>
    <name type="common">Apple</name>
    <name type="synonym">Pyrus malus</name>
    <dbReference type="NCBI Taxonomy" id="3750"/>
    <lineage>
        <taxon>Eukaryota</taxon>
        <taxon>Viridiplantae</taxon>
        <taxon>Streptophyta</taxon>
        <taxon>Embryophyta</taxon>
        <taxon>Tracheophyta</taxon>
        <taxon>Spermatophyta</taxon>
        <taxon>Magnoliopsida</taxon>
        <taxon>eudicotyledons</taxon>
        <taxon>Gunneridae</taxon>
        <taxon>Pentapetalae</taxon>
        <taxon>rosids</taxon>
        <taxon>fabids</taxon>
        <taxon>Rosales</taxon>
        <taxon>Rosaceae</taxon>
        <taxon>Amygdaloideae</taxon>
        <taxon>Maleae</taxon>
        <taxon>Malus</taxon>
    </lineage>
</organism>
<comment type="caution">
    <text evidence="1">The sequence shown here is derived from an EMBL/GenBank/DDBJ whole genome shotgun (WGS) entry which is preliminary data.</text>
</comment>
<evidence type="ECO:0000313" key="2">
    <source>
        <dbReference type="Proteomes" id="UP000290289"/>
    </source>
</evidence>
<dbReference type="Proteomes" id="UP000290289">
    <property type="component" value="Chromosome 3"/>
</dbReference>
<name>A0A498KEW1_MALDO</name>
<reference evidence="1 2" key="1">
    <citation type="submission" date="2018-10" db="EMBL/GenBank/DDBJ databases">
        <title>A high-quality apple genome assembly.</title>
        <authorList>
            <person name="Hu J."/>
        </authorList>
    </citation>
    <scope>NUCLEOTIDE SEQUENCE [LARGE SCALE GENOMIC DNA]</scope>
    <source>
        <strain evidence="2">cv. HFTH1</strain>
        <tissue evidence="1">Young leaf</tissue>
    </source>
</reference>
<dbReference type="EMBL" id="RDQH01000329">
    <property type="protein sequence ID" value="RXI04082.1"/>
    <property type="molecule type" value="Genomic_DNA"/>
</dbReference>